<accession>M5TZZ8</accession>
<keyword evidence="2" id="KW-1185">Reference proteome</keyword>
<dbReference type="Proteomes" id="UP000011885">
    <property type="component" value="Unassembled WGS sequence"/>
</dbReference>
<gene>
    <name evidence="1" type="ORF">RSSM_03941</name>
</gene>
<proteinExistence type="predicted"/>
<comment type="caution">
    <text evidence="1">The sequence shown here is derived from an EMBL/GenBank/DDBJ whole genome shotgun (WGS) entry which is preliminary data.</text>
</comment>
<reference evidence="1 2" key="1">
    <citation type="journal article" date="2013" name="Mar. Genomics">
        <title>Expression of sulfatases in Rhodopirellula baltica and the diversity of sulfatases in the genus Rhodopirellula.</title>
        <authorList>
            <person name="Wegner C.E."/>
            <person name="Richter-Heitmann T."/>
            <person name="Klindworth A."/>
            <person name="Klockow C."/>
            <person name="Richter M."/>
            <person name="Achstetter T."/>
            <person name="Glockner F.O."/>
            <person name="Harder J."/>
        </authorList>
    </citation>
    <scope>NUCLEOTIDE SEQUENCE [LARGE SCALE GENOMIC DNA]</scope>
    <source>
        <strain evidence="1 2">SM41</strain>
    </source>
</reference>
<dbReference type="EMBL" id="ANOH01000272">
    <property type="protein sequence ID" value="EMI54614.1"/>
    <property type="molecule type" value="Genomic_DNA"/>
</dbReference>
<evidence type="ECO:0000313" key="2">
    <source>
        <dbReference type="Proteomes" id="UP000011885"/>
    </source>
</evidence>
<dbReference type="AlphaFoldDB" id="M5TZZ8"/>
<name>M5TZZ8_9BACT</name>
<evidence type="ECO:0000313" key="1">
    <source>
        <dbReference type="EMBL" id="EMI54614.1"/>
    </source>
</evidence>
<sequence length="83" mass="9284">MFIPNINDQPTRLCPTRIAPTILPHGASVIRRNPGSIFEPGFLFVFAVSIVLKNDVDDVARRPGAEFWRIQRRGCSPRLTPIG</sequence>
<protein>
    <submittedName>
        <fullName evidence="1">Uncharacterized protein</fullName>
    </submittedName>
</protein>
<organism evidence="1 2">
    <name type="scientific">Rhodopirellula sallentina SM41</name>
    <dbReference type="NCBI Taxonomy" id="1263870"/>
    <lineage>
        <taxon>Bacteria</taxon>
        <taxon>Pseudomonadati</taxon>
        <taxon>Planctomycetota</taxon>
        <taxon>Planctomycetia</taxon>
        <taxon>Pirellulales</taxon>
        <taxon>Pirellulaceae</taxon>
        <taxon>Rhodopirellula</taxon>
    </lineage>
</organism>